<dbReference type="Gramene" id="EOY21500">
    <property type="protein sequence ID" value="EOY21500"/>
    <property type="gene ID" value="TCM_013162"/>
</dbReference>
<evidence type="ECO:0000313" key="3">
    <source>
        <dbReference type="Proteomes" id="UP000026915"/>
    </source>
</evidence>
<dbReference type="Proteomes" id="UP000026915">
    <property type="component" value="Chromosome 3"/>
</dbReference>
<dbReference type="AlphaFoldDB" id="A0A061FVC6"/>
<organism evidence="2 3">
    <name type="scientific">Theobroma cacao</name>
    <name type="common">Cacao</name>
    <name type="synonym">Cocoa</name>
    <dbReference type="NCBI Taxonomy" id="3641"/>
    <lineage>
        <taxon>Eukaryota</taxon>
        <taxon>Viridiplantae</taxon>
        <taxon>Streptophyta</taxon>
        <taxon>Embryophyta</taxon>
        <taxon>Tracheophyta</taxon>
        <taxon>Spermatophyta</taxon>
        <taxon>Magnoliopsida</taxon>
        <taxon>eudicotyledons</taxon>
        <taxon>Gunneridae</taxon>
        <taxon>Pentapetalae</taxon>
        <taxon>rosids</taxon>
        <taxon>malvids</taxon>
        <taxon>Malvales</taxon>
        <taxon>Malvaceae</taxon>
        <taxon>Byttnerioideae</taxon>
        <taxon>Theobroma</taxon>
    </lineage>
</organism>
<evidence type="ECO:0000256" key="1">
    <source>
        <dbReference type="SAM" id="MobiDB-lite"/>
    </source>
</evidence>
<name>A0A061FVC6_THECC</name>
<evidence type="ECO:0000313" key="2">
    <source>
        <dbReference type="EMBL" id="EOY21500.1"/>
    </source>
</evidence>
<feature type="region of interest" description="Disordered" evidence="1">
    <location>
        <begin position="46"/>
        <end position="76"/>
    </location>
</feature>
<protein>
    <submittedName>
        <fullName evidence="2">Uncharacterized protein</fullName>
    </submittedName>
</protein>
<sequence length="76" mass="8844">MESKKNDYKKMGKEKMKEVAVKSYCPWKVSVVQNFSLSCGKRASPITRKDYVNDQQGENGENEEDRQEVEDDSDYD</sequence>
<gene>
    <name evidence="2" type="ORF">TCM_013162</name>
</gene>
<dbReference type="InParanoid" id="A0A061FVC6"/>
<proteinExistence type="predicted"/>
<keyword evidence="3" id="KW-1185">Reference proteome</keyword>
<reference evidence="2 3" key="1">
    <citation type="journal article" date="2013" name="Genome Biol.">
        <title>The genome sequence of the most widely cultivated cacao type and its use to identify candidate genes regulating pod color.</title>
        <authorList>
            <person name="Motamayor J.C."/>
            <person name="Mockaitis K."/>
            <person name="Schmutz J."/>
            <person name="Haiminen N."/>
            <person name="Iii D.L."/>
            <person name="Cornejo O."/>
            <person name="Findley S.D."/>
            <person name="Zheng P."/>
            <person name="Utro F."/>
            <person name="Royaert S."/>
            <person name="Saski C."/>
            <person name="Jenkins J."/>
            <person name="Podicheti R."/>
            <person name="Zhao M."/>
            <person name="Scheffler B.E."/>
            <person name="Stack J.C."/>
            <person name="Feltus F.A."/>
            <person name="Mustiga G.M."/>
            <person name="Amores F."/>
            <person name="Phillips W."/>
            <person name="Marelli J.P."/>
            <person name="May G.D."/>
            <person name="Shapiro H."/>
            <person name="Ma J."/>
            <person name="Bustamante C.D."/>
            <person name="Schnell R.J."/>
            <person name="Main D."/>
            <person name="Gilbert D."/>
            <person name="Parida L."/>
            <person name="Kuhn D.N."/>
        </authorList>
    </citation>
    <scope>NUCLEOTIDE SEQUENCE [LARGE SCALE GENOMIC DNA]</scope>
    <source>
        <strain evidence="3">cv. Matina 1-6</strain>
    </source>
</reference>
<dbReference type="EMBL" id="CM001881">
    <property type="protein sequence ID" value="EOY21500.1"/>
    <property type="molecule type" value="Genomic_DNA"/>
</dbReference>
<feature type="compositionally biased region" description="Acidic residues" evidence="1">
    <location>
        <begin position="60"/>
        <end position="76"/>
    </location>
</feature>
<dbReference type="HOGENOM" id="CLU_172161_0_0_1"/>
<accession>A0A061FVC6</accession>